<protein>
    <submittedName>
        <fullName evidence="2">DUF3179 domain-containing protein</fullName>
    </submittedName>
</protein>
<feature type="transmembrane region" description="Helical" evidence="1">
    <location>
        <begin position="34"/>
        <end position="55"/>
    </location>
</feature>
<comment type="caution">
    <text evidence="2">The sequence shown here is derived from an EMBL/GenBank/DDBJ whole genome shotgun (WGS) entry which is preliminary data.</text>
</comment>
<keyword evidence="3" id="KW-1185">Reference proteome</keyword>
<evidence type="ECO:0000313" key="3">
    <source>
        <dbReference type="Proteomes" id="UP000264217"/>
    </source>
</evidence>
<evidence type="ECO:0000256" key="1">
    <source>
        <dbReference type="SAM" id="Phobius"/>
    </source>
</evidence>
<name>A0A372NX61_9SPHI</name>
<dbReference type="AlphaFoldDB" id="A0A372NX61"/>
<feature type="transmembrane region" description="Helical" evidence="1">
    <location>
        <begin position="103"/>
        <end position="119"/>
    </location>
</feature>
<organism evidence="2 3">
    <name type="scientific">Mucilaginibacter conchicola</name>
    <dbReference type="NCBI Taxonomy" id="2303333"/>
    <lineage>
        <taxon>Bacteria</taxon>
        <taxon>Pseudomonadati</taxon>
        <taxon>Bacteroidota</taxon>
        <taxon>Sphingobacteriia</taxon>
        <taxon>Sphingobacteriales</taxon>
        <taxon>Sphingobacteriaceae</taxon>
        <taxon>Mucilaginibacter</taxon>
    </lineage>
</organism>
<keyword evidence="1" id="KW-0812">Transmembrane</keyword>
<sequence length="426" mass="48090">MPSVPACIVLNDTPMTVNDGFTIPAPKTAVRKTWLFWLAMCFLFLPGLVHAYLLMPFPGSQNLEAIKLCYYLEKIIWPLRIVGAVAIIVYAFYFGAEKRSKKIMLPVIFFAGAATFYVTDIQFKAEEMFKEPVAPAFANVFKNKVPQDYLVVGVVHNGVAKAYPIIYLGYHHKIQDEVGGLPVLVTYCTMCRTGRVFSPVVNGKRENFRLVGARHYNAVIEDGTTGSWWYQATGEAAAGSREGEKLAEVPYQQATLAAWLERYPSSLVLQPEEQFKPDYADLKKYDVTQPLDRDSNIVNKDTLVRKSWILGINLNGQAKAYDWRQLVKAKVFNDVVGKTPLLVTIKKDKQTFQAWNTVVDGKQLHFKTGTADQLTDVETNSLWDNNGLCVSGVNKGKQLTSIQSYQEYWHSWKNFHPKTSYLATLN</sequence>
<gene>
    <name evidence="2" type="ORF">D0C36_00790</name>
</gene>
<dbReference type="Proteomes" id="UP000264217">
    <property type="component" value="Unassembled WGS sequence"/>
</dbReference>
<accession>A0A372NX61</accession>
<evidence type="ECO:0000313" key="2">
    <source>
        <dbReference type="EMBL" id="RFZ94127.1"/>
    </source>
</evidence>
<reference evidence="2 3" key="1">
    <citation type="submission" date="2018-08" db="EMBL/GenBank/DDBJ databases">
        <title>Mucilaginibacter sp. MYSH2.</title>
        <authorList>
            <person name="Seo T."/>
        </authorList>
    </citation>
    <scope>NUCLEOTIDE SEQUENCE [LARGE SCALE GENOMIC DNA]</scope>
    <source>
        <strain evidence="2 3">MYSH2</strain>
    </source>
</reference>
<dbReference type="EMBL" id="QWDC01000001">
    <property type="protein sequence ID" value="RFZ94127.1"/>
    <property type="molecule type" value="Genomic_DNA"/>
</dbReference>
<dbReference type="InterPro" id="IPR021516">
    <property type="entry name" value="DUF3179"/>
</dbReference>
<feature type="transmembrane region" description="Helical" evidence="1">
    <location>
        <begin position="75"/>
        <end position="96"/>
    </location>
</feature>
<dbReference type="Pfam" id="PF11376">
    <property type="entry name" value="DUF3179"/>
    <property type="match status" value="1"/>
</dbReference>
<proteinExistence type="predicted"/>
<keyword evidence="1" id="KW-0472">Membrane</keyword>
<keyword evidence="1" id="KW-1133">Transmembrane helix</keyword>